<dbReference type="Proteomes" id="UP000193498">
    <property type="component" value="Unassembled WGS sequence"/>
</dbReference>
<evidence type="ECO:0000256" key="1">
    <source>
        <dbReference type="ARBA" id="ARBA00009063"/>
    </source>
</evidence>
<dbReference type="InterPro" id="IPR000727">
    <property type="entry name" value="T_SNARE_dom"/>
</dbReference>
<dbReference type="SMART" id="SM00397">
    <property type="entry name" value="t_SNARE"/>
    <property type="match status" value="1"/>
</dbReference>
<gene>
    <name evidence="4" type="ORF">K493DRAFT_371771</name>
</gene>
<dbReference type="InParanoid" id="A0A1Y1YDN4"/>
<comment type="similarity">
    <text evidence="1">Belongs to the syntaxin family.</text>
</comment>
<dbReference type="SUPFAM" id="SSF47661">
    <property type="entry name" value="t-snare proteins"/>
    <property type="match status" value="1"/>
</dbReference>
<keyword evidence="2" id="KW-1133">Transmembrane helix</keyword>
<keyword evidence="2" id="KW-0472">Membrane</keyword>
<dbReference type="FunCoup" id="A0A1Y1YDN4">
    <property type="interactions" value="453"/>
</dbReference>
<dbReference type="InterPro" id="IPR006011">
    <property type="entry name" value="Syntaxin_N"/>
</dbReference>
<dbReference type="GO" id="GO:0012505">
    <property type="term" value="C:endomembrane system"/>
    <property type="evidence" value="ECO:0007669"/>
    <property type="project" value="TreeGrafter"/>
</dbReference>
<feature type="non-terminal residue" evidence="4">
    <location>
        <position position="1"/>
    </location>
</feature>
<name>A0A1Y1YDN4_9FUNG</name>
<keyword evidence="5" id="KW-1185">Reference proteome</keyword>
<dbReference type="InterPro" id="IPR006012">
    <property type="entry name" value="Syntaxin/epimorphin_CS"/>
</dbReference>
<evidence type="ECO:0000313" key="5">
    <source>
        <dbReference type="Proteomes" id="UP000193498"/>
    </source>
</evidence>
<dbReference type="PANTHER" id="PTHR19957">
    <property type="entry name" value="SYNTAXIN"/>
    <property type="match status" value="1"/>
</dbReference>
<dbReference type="Gene3D" id="1.20.5.110">
    <property type="match status" value="1"/>
</dbReference>
<proteinExistence type="inferred from homology"/>
<dbReference type="GO" id="GO:0006906">
    <property type="term" value="P:vesicle fusion"/>
    <property type="evidence" value="ECO:0007669"/>
    <property type="project" value="TreeGrafter"/>
</dbReference>
<feature type="domain" description="T-SNARE coiled-coil homology" evidence="3">
    <location>
        <begin position="153"/>
        <end position="215"/>
    </location>
</feature>
<dbReference type="PROSITE" id="PS50192">
    <property type="entry name" value="T_SNARE"/>
    <property type="match status" value="1"/>
</dbReference>
<protein>
    <submittedName>
        <fullName evidence="4">t-SNARE</fullName>
    </submittedName>
</protein>
<reference evidence="4 5" key="1">
    <citation type="submission" date="2016-07" db="EMBL/GenBank/DDBJ databases">
        <title>Pervasive Adenine N6-methylation of Active Genes in Fungi.</title>
        <authorList>
            <consortium name="DOE Joint Genome Institute"/>
            <person name="Mondo S.J."/>
            <person name="Dannebaum R.O."/>
            <person name="Kuo R.C."/>
            <person name="Labutti K."/>
            <person name="Haridas S."/>
            <person name="Kuo A."/>
            <person name="Salamov A."/>
            <person name="Ahrendt S.R."/>
            <person name="Lipzen A."/>
            <person name="Sullivan W."/>
            <person name="Andreopoulos W.B."/>
            <person name="Clum A."/>
            <person name="Lindquist E."/>
            <person name="Daum C."/>
            <person name="Ramamoorthy G.K."/>
            <person name="Gryganskyi A."/>
            <person name="Culley D."/>
            <person name="Magnuson J.K."/>
            <person name="James T.Y."/>
            <person name="O'Malley M.A."/>
            <person name="Stajich J.E."/>
            <person name="Spatafora J.W."/>
            <person name="Visel A."/>
            <person name="Grigoriev I.V."/>
        </authorList>
    </citation>
    <scope>NUCLEOTIDE SEQUENCE [LARGE SCALE GENOMIC DNA]</scope>
    <source>
        <strain evidence="4 5">CBS 931.73</strain>
    </source>
</reference>
<dbReference type="EMBL" id="MCFE01000168">
    <property type="protein sequence ID" value="ORX95734.1"/>
    <property type="molecule type" value="Genomic_DNA"/>
</dbReference>
<dbReference type="Pfam" id="PF14523">
    <property type="entry name" value="Syntaxin_2"/>
    <property type="match status" value="1"/>
</dbReference>
<dbReference type="OrthoDB" id="364348at2759"/>
<dbReference type="GO" id="GO:0048278">
    <property type="term" value="P:vesicle docking"/>
    <property type="evidence" value="ECO:0007669"/>
    <property type="project" value="TreeGrafter"/>
</dbReference>
<dbReference type="GO" id="GO:0005484">
    <property type="term" value="F:SNAP receptor activity"/>
    <property type="evidence" value="ECO:0007669"/>
    <property type="project" value="InterPro"/>
</dbReference>
<dbReference type="PROSITE" id="PS00914">
    <property type="entry name" value="SYNTAXIN"/>
    <property type="match status" value="1"/>
</dbReference>
<dbReference type="GO" id="GO:0031201">
    <property type="term" value="C:SNARE complex"/>
    <property type="evidence" value="ECO:0007669"/>
    <property type="project" value="TreeGrafter"/>
</dbReference>
<dbReference type="STRING" id="1314790.A0A1Y1YDN4"/>
<dbReference type="AlphaFoldDB" id="A0A1Y1YDN4"/>
<evidence type="ECO:0000256" key="2">
    <source>
        <dbReference type="SAM" id="Phobius"/>
    </source>
</evidence>
<evidence type="ECO:0000313" key="4">
    <source>
        <dbReference type="EMBL" id="ORX95734.1"/>
    </source>
</evidence>
<dbReference type="PANTHER" id="PTHR19957:SF38">
    <property type="entry name" value="LD27581P"/>
    <property type="match status" value="1"/>
</dbReference>
<dbReference type="GO" id="GO:0006886">
    <property type="term" value="P:intracellular protein transport"/>
    <property type="evidence" value="ECO:0007669"/>
    <property type="project" value="InterPro"/>
</dbReference>
<dbReference type="Gene3D" id="1.20.58.70">
    <property type="match status" value="1"/>
</dbReference>
<feature type="transmembrane region" description="Helical" evidence="2">
    <location>
        <begin position="224"/>
        <end position="245"/>
    </location>
</feature>
<comment type="caution">
    <text evidence="4">The sequence shown here is derived from an EMBL/GenBank/DDBJ whole genome shotgun (WGS) entry which is preliminary data.</text>
</comment>
<dbReference type="GO" id="GO:0000149">
    <property type="term" value="F:SNARE binding"/>
    <property type="evidence" value="ECO:0007669"/>
    <property type="project" value="TreeGrafter"/>
</dbReference>
<keyword evidence="2" id="KW-0812">Transmembrane</keyword>
<sequence>QSLTHRLHTISGNVASIRKQIGILGTKQEKSNTREEINSQVKVTREVVTWVNADLKKLGGLDCSQEREGRQRKSEYQKLVKDFQLVLKQFQNVQRISIDKTRDYVTSVKSQDVRNDESLLLYEESQEVEVPLLNLSSTRYEQQILSSELEWHESLVHEREAEIREIERGIVELNEIFHDLGNIVHTQQSQLDNIEHNVTLMSMNISYANDELSKANRFARKRKSCLSSVLIALFVMFMLLLLIAMV</sequence>
<evidence type="ECO:0000259" key="3">
    <source>
        <dbReference type="PROSITE" id="PS50192"/>
    </source>
</evidence>
<dbReference type="InterPro" id="IPR045242">
    <property type="entry name" value="Syntaxin"/>
</dbReference>
<accession>A0A1Y1YDN4</accession>
<organism evidence="4 5">
    <name type="scientific">Basidiobolus meristosporus CBS 931.73</name>
    <dbReference type="NCBI Taxonomy" id="1314790"/>
    <lineage>
        <taxon>Eukaryota</taxon>
        <taxon>Fungi</taxon>
        <taxon>Fungi incertae sedis</taxon>
        <taxon>Zoopagomycota</taxon>
        <taxon>Entomophthoromycotina</taxon>
        <taxon>Basidiobolomycetes</taxon>
        <taxon>Basidiobolales</taxon>
        <taxon>Basidiobolaceae</taxon>
        <taxon>Basidiobolus</taxon>
    </lineage>
</organism>
<dbReference type="InterPro" id="IPR010989">
    <property type="entry name" value="SNARE"/>
</dbReference>
<dbReference type="GO" id="GO:0006896">
    <property type="term" value="P:Golgi to vacuole transport"/>
    <property type="evidence" value="ECO:0007669"/>
    <property type="project" value="TreeGrafter"/>
</dbReference>